<dbReference type="EMBL" id="KN848102">
    <property type="protein sequence ID" value="KIX92634.1"/>
    <property type="molecule type" value="Genomic_DNA"/>
</dbReference>
<reference evidence="8 9" key="1">
    <citation type="submission" date="2015-01" db="EMBL/GenBank/DDBJ databases">
        <title>The Genome Sequence of Fonsecaea multimorphosa CBS 102226.</title>
        <authorList>
            <consortium name="The Broad Institute Genomics Platform"/>
            <person name="Cuomo C."/>
            <person name="de Hoog S."/>
            <person name="Gorbushina A."/>
            <person name="Stielow B."/>
            <person name="Teixiera M."/>
            <person name="Abouelleil A."/>
            <person name="Chapman S.B."/>
            <person name="Priest M."/>
            <person name="Young S.K."/>
            <person name="Wortman J."/>
            <person name="Nusbaum C."/>
            <person name="Birren B."/>
        </authorList>
    </citation>
    <scope>NUCLEOTIDE SEQUENCE [LARGE SCALE GENOMIC DNA]</scope>
    <source>
        <strain evidence="8 9">CBS 102226</strain>
    </source>
</reference>
<sequence length="493" mass="55093">METWTPSNAASSSTNMTERVHEGNNGLLVMSSSRYLGRYSAEAFPRFLALQMQTQLLPKLQPFAWNLNERPKPSPKVKGAIRSLITLDAAQHQVRSFFLLDFPASACLNLDVLLARCESHWQGHNQGLTFEAVISGLIGMAAVLGHALNARQETCIIEHAEKILNDPAVLGEATIELLVALVLRYLYLRATATPQATWLVICTTMHMAESFGLHKQYSPGAGRDQYSTSGWNDETRSLLFWLISAGNRLSSHELGRTPVVLQGVTRVFPFSASDTSTIATFCRVAHLLPLETNPENSEDEYNHFSESLEKITSIRIDQPFLKLIAADVCFILYRRIRVSTNRHITKQEVQQVVAVGREAVHAARRLVQERKPWWNILSTLFQFCCTLISMDSIDSLADLNSVITTINLVRGYYPGDDSAEAVATLNTLIGALRQKKQSEIDCLNLGDNWEGPISAKLDAPFSTERVSSEPILEDFQFTFEDLDWMSSDLLMGQ</sequence>
<evidence type="ECO:0000256" key="4">
    <source>
        <dbReference type="ARBA" id="ARBA00023125"/>
    </source>
</evidence>
<dbReference type="RefSeq" id="XP_016626757.1">
    <property type="nucleotide sequence ID" value="XM_016782151.1"/>
</dbReference>
<keyword evidence="6" id="KW-0539">Nucleus</keyword>
<dbReference type="VEuPathDB" id="FungiDB:Z520_11663"/>
<dbReference type="AlphaFoldDB" id="A0A0D2JQ54"/>
<dbReference type="CDD" id="cd12148">
    <property type="entry name" value="fungal_TF_MHR"/>
    <property type="match status" value="1"/>
</dbReference>
<keyword evidence="1" id="KW-0479">Metal-binding</keyword>
<keyword evidence="5" id="KW-0804">Transcription</keyword>
<dbReference type="PANTHER" id="PTHR31779">
    <property type="entry name" value="2-NITROPROPANE DIOXYGENASE FAMILY, PUTATIVE (AFU_ORTHOLOGUE AFUA_2G17430)-RELATED"/>
    <property type="match status" value="1"/>
</dbReference>
<evidence type="ECO:0000313" key="9">
    <source>
        <dbReference type="Proteomes" id="UP000053411"/>
    </source>
</evidence>
<evidence type="ECO:0000256" key="5">
    <source>
        <dbReference type="ARBA" id="ARBA00023163"/>
    </source>
</evidence>
<evidence type="ECO:0000256" key="3">
    <source>
        <dbReference type="ARBA" id="ARBA00023015"/>
    </source>
</evidence>
<keyword evidence="3" id="KW-0805">Transcription regulation</keyword>
<keyword evidence="4" id="KW-0238">DNA-binding</keyword>
<keyword evidence="2" id="KW-0862">Zinc</keyword>
<feature type="domain" description="Xylanolytic transcriptional activator regulatory" evidence="7">
    <location>
        <begin position="160"/>
        <end position="258"/>
    </location>
</feature>
<dbReference type="GO" id="GO:0003677">
    <property type="term" value="F:DNA binding"/>
    <property type="evidence" value="ECO:0007669"/>
    <property type="project" value="UniProtKB-KW"/>
</dbReference>
<organism evidence="8 9">
    <name type="scientific">Fonsecaea multimorphosa CBS 102226</name>
    <dbReference type="NCBI Taxonomy" id="1442371"/>
    <lineage>
        <taxon>Eukaryota</taxon>
        <taxon>Fungi</taxon>
        <taxon>Dikarya</taxon>
        <taxon>Ascomycota</taxon>
        <taxon>Pezizomycotina</taxon>
        <taxon>Eurotiomycetes</taxon>
        <taxon>Chaetothyriomycetidae</taxon>
        <taxon>Chaetothyriales</taxon>
        <taxon>Herpotrichiellaceae</taxon>
        <taxon>Fonsecaea</taxon>
    </lineage>
</organism>
<evidence type="ECO:0000256" key="6">
    <source>
        <dbReference type="ARBA" id="ARBA00023242"/>
    </source>
</evidence>
<proteinExistence type="predicted"/>
<protein>
    <recommendedName>
        <fullName evidence="7">Xylanolytic transcriptional activator regulatory domain-containing protein</fullName>
    </recommendedName>
</protein>
<name>A0A0D2JQ54_9EURO</name>
<evidence type="ECO:0000256" key="1">
    <source>
        <dbReference type="ARBA" id="ARBA00022723"/>
    </source>
</evidence>
<accession>A0A0D2JQ54</accession>
<dbReference type="PANTHER" id="PTHR31779:SF3">
    <property type="entry name" value="PROTEIN RDR1"/>
    <property type="match status" value="1"/>
</dbReference>
<keyword evidence="9" id="KW-1185">Reference proteome</keyword>
<evidence type="ECO:0000259" key="7">
    <source>
        <dbReference type="Pfam" id="PF04082"/>
    </source>
</evidence>
<dbReference type="Pfam" id="PF04082">
    <property type="entry name" value="Fungal_trans"/>
    <property type="match status" value="1"/>
</dbReference>
<dbReference type="GO" id="GO:0003700">
    <property type="term" value="F:DNA-binding transcription factor activity"/>
    <property type="evidence" value="ECO:0007669"/>
    <property type="project" value="TreeGrafter"/>
</dbReference>
<dbReference type="Proteomes" id="UP000053411">
    <property type="component" value="Unassembled WGS sequence"/>
</dbReference>
<dbReference type="InterPro" id="IPR007219">
    <property type="entry name" value="XnlR_reg_dom"/>
</dbReference>
<gene>
    <name evidence="8" type="ORF">Z520_11663</name>
</gene>
<dbReference type="GeneID" id="27717409"/>
<evidence type="ECO:0000256" key="2">
    <source>
        <dbReference type="ARBA" id="ARBA00022833"/>
    </source>
</evidence>
<dbReference type="GO" id="GO:0009410">
    <property type="term" value="P:response to xenobiotic stimulus"/>
    <property type="evidence" value="ECO:0007669"/>
    <property type="project" value="TreeGrafter"/>
</dbReference>
<dbReference type="OrthoDB" id="4064873at2759"/>
<dbReference type="GO" id="GO:0046872">
    <property type="term" value="F:metal ion binding"/>
    <property type="evidence" value="ECO:0007669"/>
    <property type="project" value="UniProtKB-KW"/>
</dbReference>
<evidence type="ECO:0000313" key="8">
    <source>
        <dbReference type="EMBL" id="KIX92634.1"/>
    </source>
</evidence>
<dbReference type="InterPro" id="IPR052478">
    <property type="entry name" value="Metabolite_Synth_Reg"/>
</dbReference>